<protein>
    <submittedName>
        <fullName evidence="2">MucK protein</fullName>
    </submittedName>
</protein>
<evidence type="ECO:0000256" key="1">
    <source>
        <dbReference type="SAM" id="MobiDB-lite"/>
    </source>
</evidence>
<organism evidence="2 3">
    <name type="scientific">Symbiodinium natans</name>
    <dbReference type="NCBI Taxonomy" id="878477"/>
    <lineage>
        <taxon>Eukaryota</taxon>
        <taxon>Sar</taxon>
        <taxon>Alveolata</taxon>
        <taxon>Dinophyceae</taxon>
        <taxon>Suessiales</taxon>
        <taxon>Symbiodiniaceae</taxon>
        <taxon>Symbiodinium</taxon>
    </lineage>
</organism>
<evidence type="ECO:0000313" key="2">
    <source>
        <dbReference type="EMBL" id="CAE7285132.1"/>
    </source>
</evidence>
<reference evidence="2" key="1">
    <citation type="submission" date="2021-02" db="EMBL/GenBank/DDBJ databases">
        <authorList>
            <person name="Dougan E. K."/>
            <person name="Rhodes N."/>
            <person name="Thang M."/>
            <person name="Chan C."/>
        </authorList>
    </citation>
    <scope>NUCLEOTIDE SEQUENCE</scope>
</reference>
<feature type="region of interest" description="Disordered" evidence="1">
    <location>
        <begin position="388"/>
        <end position="425"/>
    </location>
</feature>
<dbReference type="Proteomes" id="UP000604046">
    <property type="component" value="Unassembled WGS sequence"/>
</dbReference>
<evidence type="ECO:0000313" key="3">
    <source>
        <dbReference type="Proteomes" id="UP000604046"/>
    </source>
</evidence>
<name>A0A812N279_9DINO</name>
<gene>
    <name evidence="2" type="primary">mucK</name>
    <name evidence="2" type="ORF">SNAT2548_LOCUS15091</name>
</gene>
<proteinExistence type="predicted"/>
<feature type="compositionally biased region" description="Low complexity" evidence="1">
    <location>
        <begin position="410"/>
        <end position="419"/>
    </location>
</feature>
<feature type="compositionally biased region" description="Acidic residues" evidence="1">
    <location>
        <begin position="388"/>
        <end position="397"/>
    </location>
</feature>
<sequence>MNVERPRDVVEWFESVPHLLSQQEWEVCERVGQSSLSHCRCPWGGHLLRLALSGIQVQDADTKSLLLRPETRAKHEPQLPLGGRMELIEQLAPGDALVRQPASWGLLQLCSLVFGNAGAVDIGMPELAAPIISRQRLYRAWPTKEDTTLMFSRDEADPADALLICRPQGAEHVGLFGIFTVSADKFDQWMSTHHALLLECAMLTATRFLNRPGIAELRTLNANMYTVLSVHSCKRGPPLLPLKPGSTQRACVTIKKDAGSQLDAWVRMGTEDRFRLANFVNQFAENLGLNLKAYSTLDGQRLVHYQCAVRREEWERVGEQFQEAFLVQKRAYRRANGGSSAPCLAADGEPRFVPDERREELCNQIRYQQNKPAQHKTVVRRTFIEVTSDDDSTEEEVVLVRERSSRRAKTSPSRRPTSSDSDEYL</sequence>
<keyword evidence="3" id="KW-1185">Reference proteome</keyword>
<dbReference type="EMBL" id="CAJNDS010001857">
    <property type="protein sequence ID" value="CAE7285132.1"/>
    <property type="molecule type" value="Genomic_DNA"/>
</dbReference>
<accession>A0A812N279</accession>
<dbReference type="AlphaFoldDB" id="A0A812N279"/>
<comment type="caution">
    <text evidence="2">The sequence shown here is derived from an EMBL/GenBank/DDBJ whole genome shotgun (WGS) entry which is preliminary data.</text>
</comment>